<reference evidence="1 2" key="1">
    <citation type="submission" date="2019-02" db="EMBL/GenBank/DDBJ databases">
        <title>Complete Genome Sequence and Methylome Analysis of Sphaerotilus natans subsp. sulfidivorans D-507.</title>
        <authorList>
            <person name="Fomenkov A."/>
            <person name="Gridneva E."/>
            <person name="Smolyakov D."/>
            <person name="Dubinina G."/>
            <person name="Vincze T."/>
            <person name="Grabovich M."/>
            <person name="Roberts R.J."/>
        </authorList>
    </citation>
    <scope>NUCLEOTIDE SEQUENCE [LARGE SCALE GENOMIC DNA]</scope>
    <source>
        <strain evidence="1 2">D-507</strain>
    </source>
</reference>
<dbReference type="InterPro" id="IPR029036">
    <property type="entry name" value="P5CR_dimer"/>
</dbReference>
<dbReference type="InterPro" id="IPR008927">
    <property type="entry name" value="6-PGluconate_DH-like_C_sf"/>
</dbReference>
<sequence>MRERVTSKGDTTYAALTTLDAREVKGSFVEAMLAAQARARELGDEFGR</sequence>
<dbReference type="KEGG" id="snn:EWH46_11855"/>
<dbReference type="Gene3D" id="1.10.3730.10">
    <property type="entry name" value="ProC C-terminal domain-like"/>
    <property type="match status" value="1"/>
</dbReference>
<name>A0A5C1Q505_9BURK</name>
<dbReference type="EMBL" id="CP035708">
    <property type="protein sequence ID" value="QEN02661.1"/>
    <property type="molecule type" value="Genomic_DNA"/>
</dbReference>
<dbReference type="AlphaFoldDB" id="A0A5C1Q505"/>
<organism evidence="1 2">
    <name type="scientific">Sphaerotilus sulfidivorans</name>
    <dbReference type="NCBI Taxonomy" id="639200"/>
    <lineage>
        <taxon>Bacteria</taxon>
        <taxon>Pseudomonadati</taxon>
        <taxon>Pseudomonadota</taxon>
        <taxon>Betaproteobacteria</taxon>
        <taxon>Burkholderiales</taxon>
        <taxon>Sphaerotilaceae</taxon>
        <taxon>Sphaerotilus</taxon>
    </lineage>
</organism>
<evidence type="ECO:0000313" key="2">
    <source>
        <dbReference type="Proteomes" id="UP000323522"/>
    </source>
</evidence>
<accession>A0A5C1Q505</accession>
<evidence type="ECO:0000313" key="1">
    <source>
        <dbReference type="EMBL" id="QEN02661.1"/>
    </source>
</evidence>
<dbReference type="Proteomes" id="UP000323522">
    <property type="component" value="Chromosome"/>
</dbReference>
<protein>
    <submittedName>
        <fullName evidence="1">Uncharacterized protein</fullName>
    </submittedName>
</protein>
<dbReference type="Pfam" id="PF14748">
    <property type="entry name" value="P5CR_dimer"/>
    <property type="match status" value="1"/>
</dbReference>
<gene>
    <name evidence="1" type="ORF">EWH46_11855</name>
</gene>
<proteinExistence type="predicted"/>
<dbReference type="SUPFAM" id="SSF48179">
    <property type="entry name" value="6-phosphogluconate dehydrogenase C-terminal domain-like"/>
    <property type="match status" value="1"/>
</dbReference>